<dbReference type="InterPro" id="IPR036383">
    <property type="entry name" value="TSP1_rpt_sf"/>
</dbReference>
<dbReference type="InterPro" id="IPR009465">
    <property type="entry name" value="Spondin_N"/>
</dbReference>
<evidence type="ECO:0000256" key="8">
    <source>
        <dbReference type="ARBA" id="ARBA00022889"/>
    </source>
</evidence>
<dbReference type="Gene3D" id="4.10.410.10">
    <property type="entry name" value="Pancreatic trypsin inhibitor Kunitz domain"/>
    <property type="match status" value="1"/>
</dbReference>
<dbReference type="Pfam" id="PF06468">
    <property type="entry name" value="Spond_N"/>
    <property type="match status" value="1"/>
</dbReference>
<keyword evidence="3" id="KW-0964">Secreted</keyword>
<dbReference type="PROSITE" id="PS51020">
    <property type="entry name" value="SPONDIN"/>
    <property type="match status" value="1"/>
</dbReference>
<keyword evidence="6 12" id="KW-0732">Signal</keyword>
<feature type="chain" id="PRO_5046613862" description="Spondin-1" evidence="12">
    <location>
        <begin position="22"/>
        <end position="769"/>
    </location>
</feature>
<dbReference type="PROSITE" id="PS51019">
    <property type="entry name" value="REELIN"/>
    <property type="match status" value="1"/>
</dbReference>
<dbReference type="CDD" id="cd08544">
    <property type="entry name" value="Reeler"/>
    <property type="match status" value="1"/>
</dbReference>
<keyword evidence="7" id="KW-0677">Repeat</keyword>
<dbReference type="Pfam" id="PF19028">
    <property type="entry name" value="TSP1_spondin"/>
    <property type="match status" value="1"/>
</dbReference>
<evidence type="ECO:0000259" key="13">
    <source>
        <dbReference type="PROSITE" id="PS50279"/>
    </source>
</evidence>
<dbReference type="PANTHER" id="PTHR11311:SF23">
    <property type="entry name" value="SPONDIN-1"/>
    <property type="match status" value="1"/>
</dbReference>
<evidence type="ECO:0000256" key="4">
    <source>
        <dbReference type="ARBA" id="ARBA00022530"/>
    </source>
</evidence>
<evidence type="ECO:0000256" key="6">
    <source>
        <dbReference type="ARBA" id="ARBA00022729"/>
    </source>
</evidence>
<dbReference type="InterPro" id="IPR002223">
    <property type="entry name" value="Kunitz_BPTI"/>
</dbReference>
<dbReference type="InterPro" id="IPR044004">
    <property type="entry name" value="TSP1_spondin_dom"/>
</dbReference>
<dbReference type="Pfam" id="PF00014">
    <property type="entry name" value="Kunitz_BPTI"/>
    <property type="match status" value="1"/>
</dbReference>
<protein>
    <recommendedName>
        <fullName evidence="2">Spondin-1</fullName>
    </recommendedName>
    <alternativeName>
        <fullName evidence="11">F-spondin</fullName>
    </alternativeName>
</protein>
<feature type="signal peptide" evidence="12">
    <location>
        <begin position="1"/>
        <end position="21"/>
    </location>
</feature>
<dbReference type="SUPFAM" id="SSF82895">
    <property type="entry name" value="TSP-1 type 1 repeat"/>
    <property type="match status" value="4"/>
</dbReference>
<dbReference type="SMART" id="SM00209">
    <property type="entry name" value="TSP1"/>
    <property type="match status" value="4"/>
</dbReference>
<dbReference type="SUPFAM" id="SSF57362">
    <property type="entry name" value="BPTI-like"/>
    <property type="match status" value="1"/>
</dbReference>
<dbReference type="PROSITE" id="PS00280">
    <property type="entry name" value="BPTI_KUNITZ_1"/>
    <property type="match status" value="1"/>
</dbReference>
<feature type="domain" description="Reelin" evidence="14">
    <location>
        <begin position="7"/>
        <end position="179"/>
    </location>
</feature>
<dbReference type="InterPro" id="IPR000884">
    <property type="entry name" value="TSP1_rpt"/>
</dbReference>
<evidence type="ECO:0000256" key="12">
    <source>
        <dbReference type="SAM" id="SignalP"/>
    </source>
</evidence>
<dbReference type="Pfam" id="PF02014">
    <property type="entry name" value="Reeler"/>
    <property type="match status" value="1"/>
</dbReference>
<evidence type="ECO:0000256" key="10">
    <source>
        <dbReference type="ARBA" id="ARBA00023180"/>
    </source>
</evidence>
<dbReference type="NCBIfam" id="NF038123">
    <property type="entry name" value="NF038123_dom"/>
    <property type="match status" value="1"/>
</dbReference>
<evidence type="ECO:0000259" key="15">
    <source>
        <dbReference type="PROSITE" id="PS51020"/>
    </source>
</evidence>
<dbReference type="Gene3D" id="2.60.40.2130">
    <property type="entry name" value="F-spondin domain"/>
    <property type="match status" value="1"/>
</dbReference>
<comment type="subcellular location">
    <subcellularLocation>
        <location evidence="1">Secreted</location>
        <location evidence="1">Extracellular space</location>
        <location evidence="1">Extracellular matrix</location>
    </subcellularLocation>
</comment>
<dbReference type="Pfam" id="PF00090">
    <property type="entry name" value="TSP_1"/>
    <property type="match status" value="3"/>
</dbReference>
<evidence type="ECO:0000259" key="14">
    <source>
        <dbReference type="PROSITE" id="PS51019"/>
    </source>
</evidence>
<dbReference type="InterPro" id="IPR051418">
    <property type="entry name" value="Spondin/Thrombospondin_T1"/>
</dbReference>
<feature type="domain" description="BPTI/Kunitz inhibitor" evidence="13">
    <location>
        <begin position="623"/>
        <end position="673"/>
    </location>
</feature>
<dbReference type="PROSITE" id="PS50279">
    <property type="entry name" value="BPTI_KUNITZ_2"/>
    <property type="match status" value="1"/>
</dbReference>
<dbReference type="PANTHER" id="PTHR11311">
    <property type="entry name" value="SPONDIN"/>
    <property type="match status" value="1"/>
</dbReference>
<keyword evidence="4" id="KW-0272">Extracellular matrix</keyword>
<keyword evidence="9" id="KW-1015">Disulfide bond</keyword>
<dbReference type="InterPro" id="IPR038678">
    <property type="entry name" value="Spondin_N_sf"/>
</dbReference>
<proteinExistence type="predicted"/>
<keyword evidence="8" id="KW-0130">Cell adhesion</keyword>
<dbReference type="InterPro" id="IPR036880">
    <property type="entry name" value="Kunitz_BPTI_sf"/>
</dbReference>
<keyword evidence="16" id="KW-1185">Reference proteome</keyword>
<organism evidence="16 17">
    <name type="scientific">Nicrophorus vespilloides</name>
    <name type="common">Boreal carrion beetle</name>
    <dbReference type="NCBI Taxonomy" id="110193"/>
    <lineage>
        <taxon>Eukaryota</taxon>
        <taxon>Metazoa</taxon>
        <taxon>Ecdysozoa</taxon>
        <taxon>Arthropoda</taxon>
        <taxon>Hexapoda</taxon>
        <taxon>Insecta</taxon>
        <taxon>Pterygota</taxon>
        <taxon>Neoptera</taxon>
        <taxon>Endopterygota</taxon>
        <taxon>Coleoptera</taxon>
        <taxon>Polyphaga</taxon>
        <taxon>Staphyliniformia</taxon>
        <taxon>Silphidae</taxon>
        <taxon>Nicrophorinae</taxon>
        <taxon>Nicrophorus</taxon>
    </lineage>
</organism>
<evidence type="ECO:0000256" key="5">
    <source>
        <dbReference type="ARBA" id="ARBA00022723"/>
    </source>
</evidence>
<keyword evidence="10" id="KW-0325">Glycoprotein</keyword>
<reference evidence="17" key="1">
    <citation type="submission" date="2025-08" db="UniProtKB">
        <authorList>
            <consortium name="RefSeq"/>
        </authorList>
    </citation>
    <scope>IDENTIFICATION</scope>
    <source>
        <tissue evidence="17">Whole Larva</tissue>
    </source>
</reference>
<evidence type="ECO:0000256" key="3">
    <source>
        <dbReference type="ARBA" id="ARBA00022525"/>
    </source>
</evidence>
<keyword evidence="5" id="KW-0479">Metal-binding</keyword>
<feature type="domain" description="Spondin" evidence="15">
    <location>
        <begin position="177"/>
        <end position="367"/>
    </location>
</feature>
<name>A0ABM1M7F2_NICVS</name>
<evidence type="ECO:0000256" key="11">
    <source>
        <dbReference type="ARBA" id="ARBA00030964"/>
    </source>
</evidence>
<dbReference type="InterPro" id="IPR042307">
    <property type="entry name" value="Reeler_sf"/>
</dbReference>
<dbReference type="CDD" id="cd00109">
    <property type="entry name" value="Kunitz-type"/>
    <property type="match status" value="1"/>
</dbReference>
<evidence type="ECO:0000256" key="9">
    <source>
        <dbReference type="ARBA" id="ARBA00023157"/>
    </source>
</evidence>
<evidence type="ECO:0000313" key="16">
    <source>
        <dbReference type="Proteomes" id="UP000695000"/>
    </source>
</evidence>
<evidence type="ECO:0000313" key="17">
    <source>
        <dbReference type="RefSeq" id="XP_017770502.1"/>
    </source>
</evidence>
<evidence type="ECO:0000256" key="1">
    <source>
        <dbReference type="ARBA" id="ARBA00004498"/>
    </source>
</evidence>
<dbReference type="PRINTS" id="PR00759">
    <property type="entry name" value="BASICPTASE"/>
</dbReference>
<dbReference type="SMART" id="SM00131">
    <property type="entry name" value="KU"/>
    <property type="match status" value="1"/>
</dbReference>
<sequence length="769" mass="87278">MLLALPVLWLVLVLGISGGTGCPREPSVYHSRYAKTRGDNGFKIKINENPEKYNPGQVYTMYLMGSRTFDKIQHFKRFTINVESADEPGNLSPQKVGSFQLFGDALSKFNEDCVNTLSETNDLPKTEVFFMWTAPPPGSGCVTFRAMVLEDSEHWYADDGMLSHTFCELTEKDIKYNENDCCACDEAKYKMVFEGIWSNITHPKDFPFSLWLTHFSDVIGASHERNFTFWGPGQYASEGFRSLAEWGSVRLMETELRAKSKYLRTIIKAAGLWYPNVNTNTSTTFRVDRRHHLVSLASMFGPSPDWVVGVNGLNLCLKNCTWIENLVVDLYPYDAGTDSGITYMSANAETKPREKMFRITTRYPEDPRAPFYDIHKDEMHPMARFYFEREKVVPKSCDENFLNAQLDVSENTEDTSRAECAVTDYSHWSECSVTCGKGLRMRTREYRMPQKATMFQCNRQLVSKEMCVADIPECEGGGAGNDSSEEQIEFNDTLCGTTEWSKWSECSETCGIGFRSRTRQFNNIMGRKKCPTVDTMEREKCMGPPCAADQVETPDPMCPVTNWSDWSPCSASCGKGVKFRTRLLLVEPALQQKCSMRVELMQQRPCMDTPDCTFDMQTAKQVCMEESVQGPCTGHFNRWYFEPRKMMCIPFVYGGCRGNRNNFLTADECNNACSVVRDALTGSPQPTQQQQSVPSQTTHFTNPAVYSSSVTPIDCMVTEWSTWSPCNASCGLAYSERFRMVKRQPENGGKACPKRLNARKRCLHLPVCQ</sequence>
<gene>
    <name evidence="17" type="primary">LOC108558181</name>
</gene>
<dbReference type="InterPro" id="IPR020901">
    <property type="entry name" value="Prtase_inh_Kunz-CS"/>
</dbReference>
<dbReference type="Gene3D" id="2.60.40.4060">
    <property type="entry name" value="Reeler domain"/>
    <property type="match status" value="1"/>
</dbReference>
<evidence type="ECO:0000256" key="2">
    <source>
        <dbReference type="ARBA" id="ARBA00019594"/>
    </source>
</evidence>
<dbReference type="RefSeq" id="XP_017770502.1">
    <property type="nucleotide sequence ID" value="XM_017915013.1"/>
</dbReference>
<dbReference type="GeneID" id="108558181"/>
<dbReference type="PROSITE" id="PS50092">
    <property type="entry name" value="TSP1"/>
    <property type="match status" value="4"/>
</dbReference>
<dbReference type="InterPro" id="IPR002861">
    <property type="entry name" value="Reeler_dom"/>
</dbReference>
<evidence type="ECO:0000256" key="7">
    <source>
        <dbReference type="ARBA" id="ARBA00022737"/>
    </source>
</evidence>
<dbReference type="Gene3D" id="2.20.100.10">
    <property type="entry name" value="Thrombospondin type-1 (TSP1) repeat"/>
    <property type="match status" value="4"/>
</dbReference>
<accession>A0ABM1M7F2</accession>
<dbReference type="Proteomes" id="UP000695000">
    <property type="component" value="Unplaced"/>
</dbReference>